<organism evidence="2 3">
    <name type="scientific">Lolium multiflorum</name>
    <name type="common">Italian ryegrass</name>
    <name type="synonym">Lolium perenne subsp. multiflorum</name>
    <dbReference type="NCBI Taxonomy" id="4521"/>
    <lineage>
        <taxon>Eukaryota</taxon>
        <taxon>Viridiplantae</taxon>
        <taxon>Streptophyta</taxon>
        <taxon>Embryophyta</taxon>
        <taxon>Tracheophyta</taxon>
        <taxon>Spermatophyta</taxon>
        <taxon>Magnoliopsida</taxon>
        <taxon>Liliopsida</taxon>
        <taxon>Poales</taxon>
        <taxon>Poaceae</taxon>
        <taxon>BOP clade</taxon>
        <taxon>Pooideae</taxon>
        <taxon>Poodae</taxon>
        <taxon>Poeae</taxon>
        <taxon>Poeae Chloroplast Group 2 (Poeae type)</taxon>
        <taxon>Loliodinae</taxon>
        <taxon>Loliinae</taxon>
        <taxon>Lolium</taxon>
    </lineage>
</organism>
<evidence type="ECO:0000313" key="3">
    <source>
        <dbReference type="Proteomes" id="UP001231189"/>
    </source>
</evidence>
<feature type="region of interest" description="Disordered" evidence="1">
    <location>
        <begin position="21"/>
        <end position="41"/>
    </location>
</feature>
<sequence>MEHKKLSIRRRRISPLLVGSSARSLRCRSAADPPSSLSDASSASSAAEHVAPWRCSLVGSVEVAVFLGLLRRVASAALDCCSAVFLIICCCELELSVTCCWDSLILRAT</sequence>
<gene>
    <name evidence="2" type="ORF">QYE76_008482</name>
</gene>
<keyword evidence="3" id="KW-1185">Reference proteome</keyword>
<evidence type="ECO:0000256" key="1">
    <source>
        <dbReference type="SAM" id="MobiDB-lite"/>
    </source>
</evidence>
<comment type="caution">
    <text evidence="2">The sequence shown here is derived from an EMBL/GenBank/DDBJ whole genome shotgun (WGS) entry which is preliminary data.</text>
</comment>
<evidence type="ECO:0000313" key="2">
    <source>
        <dbReference type="EMBL" id="KAK1691785.1"/>
    </source>
</evidence>
<name>A0AAD8TTF1_LOLMU</name>
<reference evidence="2" key="1">
    <citation type="submission" date="2023-07" db="EMBL/GenBank/DDBJ databases">
        <title>A chromosome-level genome assembly of Lolium multiflorum.</title>
        <authorList>
            <person name="Chen Y."/>
            <person name="Copetti D."/>
            <person name="Kolliker R."/>
            <person name="Studer B."/>
        </authorList>
    </citation>
    <scope>NUCLEOTIDE SEQUENCE</scope>
    <source>
        <strain evidence="2">02402/16</strain>
        <tissue evidence="2">Leaf</tissue>
    </source>
</reference>
<proteinExistence type="predicted"/>
<dbReference type="Proteomes" id="UP001231189">
    <property type="component" value="Unassembled WGS sequence"/>
</dbReference>
<dbReference type="EMBL" id="JAUUTY010000001">
    <property type="protein sequence ID" value="KAK1691785.1"/>
    <property type="molecule type" value="Genomic_DNA"/>
</dbReference>
<dbReference type="AlphaFoldDB" id="A0AAD8TTF1"/>
<accession>A0AAD8TTF1</accession>
<protein>
    <submittedName>
        <fullName evidence="2">Uncharacterized protein</fullName>
    </submittedName>
</protein>